<gene>
    <name evidence="1" type="ORF">OJ996_23750</name>
</gene>
<organism evidence="1 2">
    <name type="scientific">Luteolibacter rhizosphaerae</name>
    <dbReference type="NCBI Taxonomy" id="2989719"/>
    <lineage>
        <taxon>Bacteria</taxon>
        <taxon>Pseudomonadati</taxon>
        <taxon>Verrucomicrobiota</taxon>
        <taxon>Verrucomicrobiia</taxon>
        <taxon>Verrucomicrobiales</taxon>
        <taxon>Verrucomicrobiaceae</taxon>
        <taxon>Luteolibacter</taxon>
    </lineage>
</organism>
<dbReference type="RefSeq" id="WP_264516203.1">
    <property type="nucleotide sequence ID" value="NZ_JAPDDR010000017.1"/>
</dbReference>
<evidence type="ECO:0000313" key="1">
    <source>
        <dbReference type="EMBL" id="MCW1916622.1"/>
    </source>
</evidence>
<evidence type="ECO:0008006" key="3">
    <source>
        <dbReference type="Google" id="ProtNLM"/>
    </source>
</evidence>
<name>A0ABT3GAE7_9BACT</name>
<comment type="caution">
    <text evidence="1">The sequence shown here is derived from an EMBL/GenBank/DDBJ whole genome shotgun (WGS) entry which is preliminary data.</text>
</comment>
<sequence>MKKPSGIRKTLPFKVTHAALAQLTRSRLVQRSLERVISYAQSHLGIGSGADVLFSGENLIVKQLRNLARPDSAPLCVFDVGANQGQFLRLIDENVEAPHQVHCFEPSGYSHAILQKFGG</sequence>
<dbReference type="InterPro" id="IPR029063">
    <property type="entry name" value="SAM-dependent_MTases_sf"/>
</dbReference>
<accession>A0ABT3GAE7</accession>
<protein>
    <recommendedName>
        <fullName evidence="3">FkbM family methyltransferase</fullName>
    </recommendedName>
</protein>
<dbReference type="SUPFAM" id="SSF53335">
    <property type="entry name" value="S-adenosyl-L-methionine-dependent methyltransferases"/>
    <property type="match status" value="1"/>
</dbReference>
<dbReference type="Proteomes" id="UP001165653">
    <property type="component" value="Unassembled WGS sequence"/>
</dbReference>
<reference evidence="1" key="1">
    <citation type="submission" date="2022-10" db="EMBL/GenBank/DDBJ databases">
        <title>Luteolibacter sp. GHJ8, whole genome shotgun sequencing project.</title>
        <authorList>
            <person name="Zhao G."/>
            <person name="Shen L."/>
        </authorList>
    </citation>
    <scope>NUCLEOTIDE SEQUENCE</scope>
    <source>
        <strain evidence="1">GHJ8</strain>
    </source>
</reference>
<dbReference type="Gene3D" id="3.40.50.150">
    <property type="entry name" value="Vaccinia Virus protein VP39"/>
    <property type="match status" value="1"/>
</dbReference>
<keyword evidence="2" id="KW-1185">Reference proteome</keyword>
<evidence type="ECO:0000313" key="2">
    <source>
        <dbReference type="Proteomes" id="UP001165653"/>
    </source>
</evidence>
<dbReference type="EMBL" id="JAPDDR010000017">
    <property type="protein sequence ID" value="MCW1916622.1"/>
    <property type="molecule type" value="Genomic_DNA"/>
</dbReference>
<proteinExistence type="predicted"/>